<evidence type="ECO:0000313" key="3">
    <source>
        <dbReference type="Proteomes" id="UP000472265"/>
    </source>
</evidence>
<protein>
    <recommendedName>
        <fullName evidence="4">Transposase Tc1-like domain-containing protein</fullName>
    </recommendedName>
</protein>
<accession>A0A671U022</accession>
<organism evidence="2 3">
    <name type="scientific">Sparus aurata</name>
    <name type="common">Gilthead sea bream</name>
    <dbReference type="NCBI Taxonomy" id="8175"/>
    <lineage>
        <taxon>Eukaryota</taxon>
        <taxon>Metazoa</taxon>
        <taxon>Chordata</taxon>
        <taxon>Craniata</taxon>
        <taxon>Vertebrata</taxon>
        <taxon>Euteleostomi</taxon>
        <taxon>Actinopterygii</taxon>
        <taxon>Neopterygii</taxon>
        <taxon>Teleostei</taxon>
        <taxon>Neoteleostei</taxon>
        <taxon>Acanthomorphata</taxon>
        <taxon>Eupercaria</taxon>
        <taxon>Spariformes</taxon>
        <taxon>Sparidae</taxon>
        <taxon>Sparus</taxon>
    </lineage>
</organism>
<dbReference type="Ensembl" id="ENSSAUT00010008194.1">
    <property type="protein sequence ID" value="ENSSAUP00010007659.1"/>
    <property type="gene ID" value="ENSSAUG00010003814.1"/>
</dbReference>
<dbReference type="AlphaFoldDB" id="A0A671U022"/>
<dbReference type="InParanoid" id="A0A671U022"/>
<feature type="compositionally biased region" description="Basic residues" evidence="1">
    <location>
        <begin position="184"/>
        <end position="193"/>
    </location>
</feature>
<name>A0A671U022_SPAAU</name>
<evidence type="ECO:0008006" key="4">
    <source>
        <dbReference type="Google" id="ProtNLM"/>
    </source>
</evidence>
<dbReference type="InterPro" id="IPR009057">
    <property type="entry name" value="Homeodomain-like_sf"/>
</dbReference>
<reference evidence="2" key="3">
    <citation type="submission" date="2025-09" db="UniProtKB">
        <authorList>
            <consortium name="Ensembl"/>
        </authorList>
    </citation>
    <scope>IDENTIFICATION</scope>
</reference>
<sequence length="193" mass="21074">MGKSPDLSDFERGMIVGARRAGCSISETVSRLGFSKTSVSRVYREWCQEHKTSSQRGSCGRKRLVDDSGERVMESVVEANNRASTVQIQALYNSSGHENPISLRTTRRTLKRLGYSHRAQRRDSLVMAGLEALSVYASCPEQLETASADVVGSDRSDAGRGDHTSTDRVCRNDPGPLGAEAVKGRPRSHVAPH</sequence>
<dbReference type="SUPFAM" id="SSF46689">
    <property type="entry name" value="Homeodomain-like"/>
    <property type="match status" value="1"/>
</dbReference>
<dbReference type="GeneTree" id="ENSGT00940000169522"/>
<reference evidence="2" key="1">
    <citation type="submission" date="2021-04" db="EMBL/GenBank/DDBJ databases">
        <authorList>
            <consortium name="Wellcome Sanger Institute Data Sharing"/>
        </authorList>
    </citation>
    <scope>NUCLEOTIDE SEQUENCE [LARGE SCALE GENOMIC DNA]</scope>
</reference>
<feature type="compositionally biased region" description="Basic and acidic residues" evidence="1">
    <location>
        <begin position="152"/>
        <end position="171"/>
    </location>
</feature>
<keyword evidence="3" id="KW-1185">Reference proteome</keyword>
<reference evidence="2" key="2">
    <citation type="submission" date="2025-08" db="UniProtKB">
        <authorList>
            <consortium name="Ensembl"/>
        </authorList>
    </citation>
    <scope>IDENTIFICATION</scope>
</reference>
<dbReference type="OMA" id="YNSSGHE"/>
<proteinExistence type="predicted"/>
<feature type="region of interest" description="Disordered" evidence="1">
    <location>
        <begin position="147"/>
        <end position="193"/>
    </location>
</feature>
<evidence type="ECO:0000313" key="2">
    <source>
        <dbReference type="Ensembl" id="ENSSAUP00010007659.1"/>
    </source>
</evidence>
<evidence type="ECO:0000256" key="1">
    <source>
        <dbReference type="SAM" id="MobiDB-lite"/>
    </source>
</evidence>
<dbReference type="Proteomes" id="UP000472265">
    <property type="component" value="Chromosome 3"/>
</dbReference>